<dbReference type="Proteomes" id="UP000095286">
    <property type="component" value="Unplaced"/>
</dbReference>
<dbReference type="WBParaSite" id="RSKR_0000155600.1">
    <property type="protein sequence ID" value="RSKR_0000155600.1"/>
    <property type="gene ID" value="RSKR_0000155600"/>
</dbReference>
<evidence type="ECO:0000313" key="2">
    <source>
        <dbReference type="WBParaSite" id="RSKR_0000155600.1"/>
    </source>
</evidence>
<name>A0AC35TKJ3_9BILA</name>
<reference evidence="2" key="1">
    <citation type="submission" date="2016-11" db="UniProtKB">
        <authorList>
            <consortium name="WormBaseParasite"/>
        </authorList>
    </citation>
    <scope>IDENTIFICATION</scope>
    <source>
        <strain evidence="2">KR3021</strain>
    </source>
</reference>
<proteinExistence type="predicted"/>
<accession>A0AC35TKJ3</accession>
<sequence length="317" mass="35298">MIGYRYLLTVLAWSTFVCSEVRGPFTKHFSNWLHNNNYDSYNFEDEKFGDQGSFGGKQHDFVSVQNTPVVFIHGNSDGALADGKPMGTGWTSSITYFMTKGYTSAELFSFTWGKDRNLGNAGSRTHDCDTLVRLRKFIDAVMQYTNKTQINIISHSMGVTLGRGLIRGQICNLGKSIEDKINVFIGIAGGCYGLCACSGAASNIYPSCGKDTGFFPGNSCGNNLGTCELKTQPVDCCHASIKYSSYLTRLNNFDYPEATKTYSFWSLADDIIENGDLVWTYSTSKMPHSEVKIFQNYTHMETKDQTVDIQYSLINPN</sequence>
<evidence type="ECO:0000313" key="1">
    <source>
        <dbReference type="Proteomes" id="UP000095286"/>
    </source>
</evidence>
<protein>
    <submittedName>
        <fullName evidence="2">Lipase</fullName>
    </submittedName>
</protein>
<organism evidence="1 2">
    <name type="scientific">Rhabditophanes sp. KR3021</name>
    <dbReference type="NCBI Taxonomy" id="114890"/>
    <lineage>
        <taxon>Eukaryota</taxon>
        <taxon>Metazoa</taxon>
        <taxon>Ecdysozoa</taxon>
        <taxon>Nematoda</taxon>
        <taxon>Chromadorea</taxon>
        <taxon>Rhabditida</taxon>
        <taxon>Tylenchina</taxon>
        <taxon>Panagrolaimomorpha</taxon>
        <taxon>Strongyloidoidea</taxon>
        <taxon>Alloionematidae</taxon>
        <taxon>Rhabditophanes</taxon>
    </lineage>
</organism>